<sequence>MKNKSNYNLCTKRQDCIEKAMKHFSTSTVEKIWNLPHCKRSSMFEVMNWRIVTVTIKRRPDRCIGGGSCMHLTAHKFYFYLILFIYFWNFNLVWNQISIFLSSNVVCCWTTFDIRQLEFLFLLSGLKNLMKKINHNHFSTSYINDHIFLCLFPPINLQPITHLEAVSLLLRAGCCGASIIFTQNLLHVCRYETEYTKVFFFKGKDHVQVCVCSNLCLLECMHIHGIYNNISLNIEKTKGLYQHNHPLVPTGLSEVRKGILWVNSLWKCLIALTREIAGSEASISPAGVGGTVPQGTLKLILDIPLWFSSPNSCAGTLPPYRTPADDCRKRRHNIMQYEWGSGSSGLDINNLNTVVNAN</sequence>
<accession>A0A0L6VQA9</accession>
<dbReference type="AlphaFoldDB" id="A0A0L6VQA9"/>
<keyword evidence="3" id="KW-1185">Reference proteome</keyword>
<gene>
    <name evidence="2" type="ORF">VP01_1211g1</name>
</gene>
<feature type="transmembrane region" description="Helical" evidence="1">
    <location>
        <begin position="77"/>
        <end position="94"/>
    </location>
</feature>
<organism evidence="2 3">
    <name type="scientific">Puccinia sorghi</name>
    <dbReference type="NCBI Taxonomy" id="27349"/>
    <lineage>
        <taxon>Eukaryota</taxon>
        <taxon>Fungi</taxon>
        <taxon>Dikarya</taxon>
        <taxon>Basidiomycota</taxon>
        <taxon>Pucciniomycotina</taxon>
        <taxon>Pucciniomycetes</taxon>
        <taxon>Pucciniales</taxon>
        <taxon>Pucciniaceae</taxon>
        <taxon>Puccinia</taxon>
    </lineage>
</organism>
<evidence type="ECO:0000313" key="2">
    <source>
        <dbReference type="EMBL" id="KNZ62879.1"/>
    </source>
</evidence>
<keyword evidence="1" id="KW-0472">Membrane</keyword>
<evidence type="ECO:0000256" key="1">
    <source>
        <dbReference type="SAM" id="Phobius"/>
    </source>
</evidence>
<keyword evidence="1" id="KW-1133">Transmembrane helix</keyword>
<dbReference type="VEuPathDB" id="FungiDB:VP01_1211g1"/>
<reference evidence="2 3" key="1">
    <citation type="submission" date="2015-08" db="EMBL/GenBank/DDBJ databases">
        <title>Next Generation Sequencing and Analysis of the Genome of Puccinia sorghi L Schw, the Causal Agent of Maize Common Rust.</title>
        <authorList>
            <person name="Rochi L."/>
            <person name="Burguener G."/>
            <person name="Darino M."/>
            <person name="Turjanski A."/>
            <person name="Kreff E."/>
            <person name="Dieguez M.J."/>
            <person name="Sacco F."/>
        </authorList>
    </citation>
    <scope>NUCLEOTIDE SEQUENCE [LARGE SCALE GENOMIC DNA]</scope>
    <source>
        <strain evidence="2 3">RO10H11247</strain>
    </source>
</reference>
<evidence type="ECO:0000313" key="3">
    <source>
        <dbReference type="Proteomes" id="UP000037035"/>
    </source>
</evidence>
<proteinExistence type="predicted"/>
<comment type="caution">
    <text evidence="2">The sequence shown here is derived from an EMBL/GenBank/DDBJ whole genome shotgun (WGS) entry which is preliminary data.</text>
</comment>
<protein>
    <submittedName>
        <fullName evidence="2">Uncharacterized protein</fullName>
    </submittedName>
</protein>
<name>A0A0L6VQA9_9BASI</name>
<dbReference type="Proteomes" id="UP000037035">
    <property type="component" value="Unassembled WGS sequence"/>
</dbReference>
<dbReference type="EMBL" id="LAVV01002355">
    <property type="protein sequence ID" value="KNZ62879.1"/>
    <property type="molecule type" value="Genomic_DNA"/>
</dbReference>
<keyword evidence="1" id="KW-0812">Transmembrane</keyword>